<evidence type="ECO:0000256" key="5">
    <source>
        <dbReference type="ARBA" id="ARBA00022989"/>
    </source>
</evidence>
<feature type="transmembrane region" description="Helical" evidence="7">
    <location>
        <begin position="301"/>
        <end position="320"/>
    </location>
</feature>
<reference evidence="10" key="1">
    <citation type="journal article" date="2019" name="Int. J. Syst. Evol. Microbiol.">
        <title>The Global Catalogue of Microorganisms (GCM) 10K type strain sequencing project: providing services to taxonomists for standard genome sequencing and annotation.</title>
        <authorList>
            <consortium name="The Broad Institute Genomics Platform"/>
            <consortium name="The Broad Institute Genome Sequencing Center for Infectious Disease"/>
            <person name="Wu L."/>
            <person name="Ma J."/>
        </authorList>
    </citation>
    <scope>NUCLEOTIDE SEQUENCE [LARGE SCALE GENOMIC DNA]</scope>
    <source>
        <strain evidence="10">TBRC 1276</strain>
    </source>
</reference>
<evidence type="ECO:0000256" key="1">
    <source>
        <dbReference type="ARBA" id="ARBA00004651"/>
    </source>
</evidence>
<name>A0ABV8GL40_9ACTN</name>
<dbReference type="Gene3D" id="3.40.50.300">
    <property type="entry name" value="P-loop containing nucleotide triphosphate hydrolases"/>
    <property type="match status" value="1"/>
</dbReference>
<dbReference type="PROSITE" id="PS50893">
    <property type="entry name" value="ABC_TRANSPORTER_2"/>
    <property type="match status" value="1"/>
</dbReference>
<gene>
    <name evidence="9" type="ORF">ACFOY2_40745</name>
</gene>
<dbReference type="InterPro" id="IPR027417">
    <property type="entry name" value="P-loop_NTPase"/>
</dbReference>
<evidence type="ECO:0000256" key="4">
    <source>
        <dbReference type="ARBA" id="ARBA00022840"/>
    </source>
</evidence>
<dbReference type="InterPro" id="IPR036640">
    <property type="entry name" value="ABC1_TM_sf"/>
</dbReference>
<dbReference type="Pfam" id="PF00005">
    <property type="entry name" value="ABC_tran"/>
    <property type="match status" value="1"/>
</dbReference>
<sequence length="665" mass="71027">MSIPYAPVVAMRSIGASDPTGVGEIDDVDSQVVTGSNCLSAGKRVNLSGVRWLALSFMMRALPGRSALQLLLACVCGMLPAVFGGLVGLIVGILPETIHDGGLDTESGKRLVALLIAAAILLVAQELANAAYDVAKSAFYRRYEQYLLGRVIDATSGTRRLELFEDPRLSRLVDQSVRLAGLDPGDLVDGWCTRWLRLFQGAAAAALVATVWPVAAGVLVIVWFVAGAVMLTALRRLDINAWSSGLGEAEYLARIAEKPAWAKEVRVFGLTDWLAERFGLRWMGALEQLARARRAGRWRTAMVLLVLLCSHGVIVGAMVVDGLAGSLSATQITVLLLGMSGMTALADQSGAELIEYGSPRVPLVLDLEKEAAHVASAPPEAGTTPARSPRPVRIFREIRFSDVDFAYPNSRPVFRQLNLAIEARTSLGVVGLNGAGKTTLTKLLSGLEVPAAGTITVDGVPVPELDIGAWRRTIAAIFQDFVHYELPVRDNIGFGAVEVLQAAGQARNRLDAVVNAAAERAGAHGVIAGLPNGLDTTLSRRFSGGVDLSGGQWQRIALARAMAAVENGASLLILDEPTAQLDVRAEADLYDRFLDLTRDLTTIIISHRFSTVRRADRIVVLDRGKIVEDGSHDELVAAGGEYARLFSLQAASYQASPARGAHRDP</sequence>
<dbReference type="RefSeq" id="WP_379533473.1">
    <property type="nucleotide sequence ID" value="NZ_JBHSBI010000029.1"/>
</dbReference>
<dbReference type="Proteomes" id="UP001595851">
    <property type="component" value="Unassembled WGS sequence"/>
</dbReference>
<evidence type="ECO:0000256" key="2">
    <source>
        <dbReference type="ARBA" id="ARBA00022692"/>
    </source>
</evidence>
<dbReference type="GO" id="GO:0005524">
    <property type="term" value="F:ATP binding"/>
    <property type="evidence" value="ECO:0007669"/>
    <property type="project" value="UniProtKB-KW"/>
</dbReference>
<evidence type="ECO:0000313" key="9">
    <source>
        <dbReference type="EMBL" id="MFC4013615.1"/>
    </source>
</evidence>
<evidence type="ECO:0000313" key="10">
    <source>
        <dbReference type="Proteomes" id="UP001595851"/>
    </source>
</evidence>
<dbReference type="PANTHER" id="PTHR24221:SF654">
    <property type="entry name" value="ATP-BINDING CASSETTE SUB-FAMILY B MEMBER 6"/>
    <property type="match status" value="1"/>
</dbReference>
<keyword evidence="2 7" id="KW-0812">Transmembrane</keyword>
<comment type="subcellular location">
    <subcellularLocation>
        <location evidence="1">Cell membrane</location>
        <topology evidence="1">Multi-pass membrane protein</topology>
    </subcellularLocation>
</comment>
<keyword evidence="4 9" id="KW-0067">ATP-binding</keyword>
<proteinExistence type="predicted"/>
<keyword evidence="3" id="KW-0547">Nucleotide-binding</keyword>
<keyword evidence="5 7" id="KW-1133">Transmembrane helix</keyword>
<dbReference type="InterPro" id="IPR039421">
    <property type="entry name" value="Type_1_exporter"/>
</dbReference>
<keyword evidence="10" id="KW-1185">Reference proteome</keyword>
<evidence type="ECO:0000259" key="8">
    <source>
        <dbReference type="PROSITE" id="PS50893"/>
    </source>
</evidence>
<dbReference type="SUPFAM" id="SSF52540">
    <property type="entry name" value="P-loop containing nucleoside triphosphate hydrolases"/>
    <property type="match status" value="1"/>
</dbReference>
<dbReference type="PANTHER" id="PTHR24221">
    <property type="entry name" value="ATP-BINDING CASSETTE SUB-FAMILY B"/>
    <property type="match status" value="1"/>
</dbReference>
<dbReference type="SMART" id="SM00382">
    <property type="entry name" value="AAA"/>
    <property type="match status" value="1"/>
</dbReference>
<dbReference type="InterPro" id="IPR003593">
    <property type="entry name" value="AAA+_ATPase"/>
</dbReference>
<keyword evidence="6 7" id="KW-0472">Membrane</keyword>
<comment type="caution">
    <text evidence="9">The sequence shown here is derived from an EMBL/GenBank/DDBJ whole genome shotgun (WGS) entry which is preliminary data.</text>
</comment>
<dbReference type="InterPro" id="IPR003439">
    <property type="entry name" value="ABC_transporter-like_ATP-bd"/>
</dbReference>
<protein>
    <submittedName>
        <fullName evidence="9">ABC transporter ATP-binding protein</fullName>
    </submittedName>
</protein>
<feature type="transmembrane region" description="Helical" evidence="7">
    <location>
        <begin position="67"/>
        <end position="91"/>
    </location>
</feature>
<dbReference type="PROSITE" id="PS00211">
    <property type="entry name" value="ABC_TRANSPORTER_1"/>
    <property type="match status" value="1"/>
</dbReference>
<dbReference type="EMBL" id="JBHSBI010000029">
    <property type="protein sequence ID" value="MFC4013615.1"/>
    <property type="molecule type" value="Genomic_DNA"/>
</dbReference>
<feature type="domain" description="ABC transporter" evidence="8">
    <location>
        <begin position="398"/>
        <end position="648"/>
    </location>
</feature>
<organism evidence="9 10">
    <name type="scientific">Nonomuraea purpurea</name>
    <dbReference type="NCBI Taxonomy" id="1849276"/>
    <lineage>
        <taxon>Bacteria</taxon>
        <taxon>Bacillati</taxon>
        <taxon>Actinomycetota</taxon>
        <taxon>Actinomycetes</taxon>
        <taxon>Streptosporangiales</taxon>
        <taxon>Streptosporangiaceae</taxon>
        <taxon>Nonomuraea</taxon>
    </lineage>
</organism>
<accession>A0ABV8GL40</accession>
<feature type="transmembrane region" description="Helical" evidence="7">
    <location>
        <begin position="111"/>
        <end position="132"/>
    </location>
</feature>
<evidence type="ECO:0000256" key="3">
    <source>
        <dbReference type="ARBA" id="ARBA00022741"/>
    </source>
</evidence>
<dbReference type="InterPro" id="IPR017871">
    <property type="entry name" value="ABC_transporter-like_CS"/>
</dbReference>
<evidence type="ECO:0000256" key="6">
    <source>
        <dbReference type="ARBA" id="ARBA00023136"/>
    </source>
</evidence>
<evidence type="ECO:0000256" key="7">
    <source>
        <dbReference type="SAM" id="Phobius"/>
    </source>
</evidence>
<dbReference type="SUPFAM" id="SSF90123">
    <property type="entry name" value="ABC transporter transmembrane region"/>
    <property type="match status" value="1"/>
</dbReference>